<dbReference type="Proteomes" id="UP001519460">
    <property type="component" value="Unassembled WGS sequence"/>
</dbReference>
<protein>
    <submittedName>
        <fullName evidence="2">Uncharacterized protein</fullName>
    </submittedName>
</protein>
<dbReference type="EMBL" id="JACVVK020000011">
    <property type="protein sequence ID" value="KAK7505317.1"/>
    <property type="molecule type" value="Genomic_DNA"/>
</dbReference>
<keyword evidence="3" id="KW-1185">Reference proteome</keyword>
<comment type="caution">
    <text evidence="2">The sequence shown here is derived from an EMBL/GenBank/DDBJ whole genome shotgun (WGS) entry which is preliminary data.</text>
</comment>
<proteinExistence type="predicted"/>
<evidence type="ECO:0000313" key="3">
    <source>
        <dbReference type="Proteomes" id="UP001519460"/>
    </source>
</evidence>
<name>A0ABD0M280_9CAEN</name>
<feature type="region of interest" description="Disordered" evidence="1">
    <location>
        <begin position="1"/>
        <end position="28"/>
    </location>
</feature>
<gene>
    <name evidence="2" type="ORF">BaRGS_00003479</name>
</gene>
<evidence type="ECO:0000313" key="2">
    <source>
        <dbReference type="EMBL" id="KAK7505317.1"/>
    </source>
</evidence>
<dbReference type="AlphaFoldDB" id="A0ABD0M280"/>
<reference evidence="2 3" key="1">
    <citation type="journal article" date="2023" name="Sci. Data">
        <title>Genome assembly of the Korean intertidal mud-creeper Batillaria attramentaria.</title>
        <authorList>
            <person name="Patra A.K."/>
            <person name="Ho P.T."/>
            <person name="Jun S."/>
            <person name="Lee S.J."/>
            <person name="Kim Y."/>
            <person name="Won Y.J."/>
        </authorList>
    </citation>
    <scope>NUCLEOTIDE SEQUENCE [LARGE SCALE GENOMIC DNA]</scope>
    <source>
        <strain evidence="2">Wonlab-2016</strain>
    </source>
</reference>
<evidence type="ECO:0000256" key="1">
    <source>
        <dbReference type="SAM" id="MobiDB-lite"/>
    </source>
</evidence>
<organism evidence="2 3">
    <name type="scientific">Batillaria attramentaria</name>
    <dbReference type="NCBI Taxonomy" id="370345"/>
    <lineage>
        <taxon>Eukaryota</taxon>
        <taxon>Metazoa</taxon>
        <taxon>Spiralia</taxon>
        <taxon>Lophotrochozoa</taxon>
        <taxon>Mollusca</taxon>
        <taxon>Gastropoda</taxon>
        <taxon>Caenogastropoda</taxon>
        <taxon>Sorbeoconcha</taxon>
        <taxon>Cerithioidea</taxon>
        <taxon>Batillariidae</taxon>
        <taxon>Batillaria</taxon>
    </lineage>
</organism>
<sequence>MLPAQYEAGTGMGPDAQEAMNGQHQQHGSGANVMALCLTDMFTSSCESRLVSLTWPTARSSAQGSVNSYGKRS</sequence>
<accession>A0ABD0M280</accession>